<keyword evidence="4 6" id="KW-0238">DNA-binding</keyword>
<protein>
    <recommendedName>
        <fullName evidence="6">RNA polymerase sigma factor</fullName>
    </recommendedName>
</protein>
<evidence type="ECO:0000256" key="4">
    <source>
        <dbReference type="ARBA" id="ARBA00023125"/>
    </source>
</evidence>
<name>A0A5S5C0Q3_9FLAO</name>
<reference evidence="9 10" key="1">
    <citation type="submission" date="2019-07" db="EMBL/GenBank/DDBJ databases">
        <title>Genomic Encyclopedia of Archaeal and Bacterial Type Strains, Phase II (KMG-II): from individual species to whole genera.</title>
        <authorList>
            <person name="Goeker M."/>
        </authorList>
    </citation>
    <scope>NUCLEOTIDE SEQUENCE [LARGE SCALE GENOMIC DNA]</scope>
    <source>
        <strain evidence="9 10">DSM 17527</strain>
    </source>
</reference>
<proteinExistence type="inferred from homology"/>
<dbReference type="GO" id="GO:0006352">
    <property type="term" value="P:DNA-templated transcription initiation"/>
    <property type="evidence" value="ECO:0007669"/>
    <property type="project" value="InterPro"/>
</dbReference>
<dbReference type="PANTHER" id="PTHR43133">
    <property type="entry name" value="RNA POLYMERASE ECF-TYPE SIGMA FACTO"/>
    <property type="match status" value="1"/>
</dbReference>
<keyword evidence="5 6" id="KW-0804">Transcription</keyword>
<dbReference type="PROSITE" id="PS01063">
    <property type="entry name" value="SIGMA70_ECF"/>
    <property type="match status" value="1"/>
</dbReference>
<dbReference type="Gene3D" id="1.10.1740.10">
    <property type="match status" value="1"/>
</dbReference>
<dbReference type="SUPFAM" id="SSF88659">
    <property type="entry name" value="Sigma3 and sigma4 domains of RNA polymerase sigma factors"/>
    <property type="match status" value="1"/>
</dbReference>
<comment type="similarity">
    <text evidence="1 6">Belongs to the sigma-70 factor family. ECF subfamily.</text>
</comment>
<evidence type="ECO:0000256" key="5">
    <source>
        <dbReference type="ARBA" id="ARBA00023163"/>
    </source>
</evidence>
<evidence type="ECO:0000259" key="8">
    <source>
        <dbReference type="Pfam" id="PF04545"/>
    </source>
</evidence>
<accession>A0A5S5C0Q3</accession>
<dbReference type="GO" id="GO:0003677">
    <property type="term" value="F:DNA binding"/>
    <property type="evidence" value="ECO:0007669"/>
    <property type="project" value="UniProtKB-KW"/>
</dbReference>
<evidence type="ECO:0000313" key="9">
    <source>
        <dbReference type="EMBL" id="TYP72759.1"/>
    </source>
</evidence>
<evidence type="ECO:0000256" key="2">
    <source>
        <dbReference type="ARBA" id="ARBA00023015"/>
    </source>
</evidence>
<dbReference type="InterPro" id="IPR000838">
    <property type="entry name" value="RNA_pol_sigma70_ECF_CS"/>
</dbReference>
<keyword evidence="3 6" id="KW-0731">Sigma factor</keyword>
<evidence type="ECO:0000256" key="1">
    <source>
        <dbReference type="ARBA" id="ARBA00010641"/>
    </source>
</evidence>
<keyword evidence="2 6" id="KW-0805">Transcription regulation</keyword>
<evidence type="ECO:0000259" key="7">
    <source>
        <dbReference type="Pfam" id="PF04542"/>
    </source>
</evidence>
<dbReference type="InterPro" id="IPR013325">
    <property type="entry name" value="RNA_pol_sigma_r2"/>
</dbReference>
<dbReference type="Gene3D" id="1.10.10.10">
    <property type="entry name" value="Winged helix-like DNA-binding domain superfamily/Winged helix DNA-binding domain"/>
    <property type="match status" value="1"/>
</dbReference>
<dbReference type="InterPro" id="IPR039425">
    <property type="entry name" value="RNA_pol_sigma-70-like"/>
</dbReference>
<dbReference type="PANTHER" id="PTHR43133:SF62">
    <property type="entry name" value="RNA POLYMERASE SIGMA FACTOR SIGZ"/>
    <property type="match status" value="1"/>
</dbReference>
<dbReference type="EMBL" id="VNHU01000006">
    <property type="protein sequence ID" value="TYP72759.1"/>
    <property type="molecule type" value="Genomic_DNA"/>
</dbReference>
<dbReference type="Pfam" id="PF04542">
    <property type="entry name" value="Sigma70_r2"/>
    <property type="match status" value="1"/>
</dbReference>
<dbReference type="AlphaFoldDB" id="A0A5S5C0Q3"/>
<keyword evidence="10" id="KW-1185">Reference proteome</keyword>
<feature type="domain" description="RNA polymerase sigma-70 region 4" evidence="8">
    <location>
        <begin position="124"/>
        <end position="172"/>
    </location>
</feature>
<comment type="caution">
    <text evidence="9">The sequence shown here is derived from an EMBL/GenBank/DDBJ whole genome shotgun (WGS) entry which is preliminary data.</text>
</comment>
<dbReference type="InterPro" id="IPR007630">
    <property type="entry name" value="RNA_pol_sigma70_r4"/>
</dbReference>
<dbReference type="GO" id="GO:0016987">
    <property type="term" value="F:sigma factor activity"/>
    <property type="evidence" value="ECO:0007669"/>
    <property type="project" value="UniProtKB-KW"/>
</dbReference>
<evidence type="ECO:0000256" key="6">
    <source>
        <dbReference type="RuleBase" id="RU000716"/>
    </source>
</evidence>
<evidence type="ECO:0000313" key="10">
    <source>
        <dbReference type="Proteomes" id="UP000324376"/>
    </source>
</evidence>
<gene>
    <name evidence="9" type="ORF">BD809_1067</name>
</gene>
<dbReference type="Proteomes" id="UP000324376">
    <property type="component" value="Unassembled WGS sequence"/>
</dbReference>
<dbReference type="InterPro" id="IPR014284">
    <property type="entry name" value="RNA_pol_sigma-70_dom"/>
</dbReference>
<dbReference type="InterPro" id="IPR007627">
    <property type="entry name" value="RNA_pol_sigma70_r2"/>
</dbReference>
<dbReference type="OrthoDB" id="9784272at2"/>
<organism evidence="9 10">
    <name type="scientific">Aquimarina intermedia</name>
    <dbReference type="NCBI Taxonomy" id="350814"/>
    <lineage>
        <taxon>Bacteria</taxon>
        <taxon>Pseudomonadati</taxon>
        <taxon>Bacteroidota</taxon>
        <taxon>Flavobacteriia</taxon>
        <taxon>Flavobacteriales</taxon>
        <taxon>Flavobacteriaceae</taxon>
        <taxon>Aquimarina</taxon>
    </lineage>
</organism>
<feature type="domain" description="RNA polymerase sigma-70 region 2" evidence="7">
    <location>
        <begin position="22"/>
        <end position="87"/>
    </location>
</feature>
<sequence length="176" mass="20658">MQPTELILQLQQKNEKAFQRIYELYSENTFGVIYSILKDEVLAEEVLQDVFIKVWDNAARYSEKKGRFFTWILNIARNAAIDKTRSKVFKNSKQNQTADYFVDILEEKNSFSHKIDAIGIQKYIDVLEPVCKKLIDYLFFKGFTQKETSEALDMPLGTVKTRNRNCINKLREILDV</sequence>
<dbReference type="InterPro" id="IPR013324">
    <property type="entry name" value="RNA_pol_sigma_r3/r4-like"/>
</dbReference>
<dbReference type="RefSeq" id="WP_148782798.1">
    <property type="nucleotide sequence ID" value="NZ_VNHU01000006.1"/>
</dbReference>
<dbReference type="Pfam" id="PF04545">
    <property type="entry name" value="Sigma70_r4"/>
    <property type="match status" value="1"/>
</dbReference>
<dbReference type="InterPro" id="IPR036388">
    <property type="entry name" value="WH-like_DNA-bd_sf"/>
</dbReference>
<dbReference type="SUPFAM" id="SSF88946">
    <property type="entry name" value="Sigma2 domain of RNA polymerase sigma factors"/>
    <property type="match status" value="1"/>
</dbReference>
<evidence type="ECO:0000256" key="3">
    <source>
        <dbReference type="ARBA" id="ARBA00023082"/>
    </source>
</evidence>
<dbReference type="NCBIfam" id="TIGR02937">
    <property type="entry name" value="sigma70-ECF"/>
    <property type="match status" value="1"/>
</dbReference>